<keyword evidence="3" id="KW-1185">Reference proteome</keyword>
<dbReference type="SUPFAM" id="SSF53383">
    <property type="entry name" value="PLP-dependent transferases"/>
    <property type="match status" value="1"/>
</dbReference>
<evidence type="ECO:0000259" key="1">
    <source>
        <dbReference type="Pfam" id="PF00266"/>
    </source>
</evidence>
<dbReference type="InterPro" id="IPR015422">
    <property type="entry name" value="PyrdxlP-dep_Trfase_small"/>
</dbReference>
<gene>
    <name evidence="2" type="ORF">H8700_08915</name>
</gene>
<dbReference type="Pfam" id="PF00266">
    <property type="entry name" value="Aminotran_5"/>
    <property type="match status" value="1"/>
</dbReference>
<dbReference type="EMBL" id="JACRSW010000032">
    <property type="protein sequence ID" value="MBC8557827.1"/>
    <property type="molecule type" value="Genomic_DNA"/>
</dbReference>
<evidence type="ECO:0000313" key="3">
    <source>
        <dbReference type="Proteomes" id="UP000637513"/>
    </source>
</evidence>
<dbReference type="PANTHER" id="PTHR43586:SF4">
    <property type="entry name" value="ISOPENICILLIN N EPIMERASE"/>
    <property type="match status" value="1"/>
</dbReference>
<name>A0ABR7MX75_9FIRM</name>
<dbReference type="GO" id="GO:0008483">
    <property type="term" value="F:transaminase activity"/>
    <property type="evidence" value="ECO:0007669"/>
    <property type="project" value="UniProtKB-KW"/>
</dbReference>
<proteinExistence type="predicted"/>
<dbReference type="Proteomes" id="UP000637513">
    <property type="component" value="Unassembled WGS sequence"/>
</dbReference>
<dbReference type="InterPro" id="IPR000192">
    <property type="entry name" value="Aminotrans_V_dom"/>
</dbReference>
<organism evidence="2 3">
    <name type="scientific">Jutongia hominis</name>
    <dbReference type="NCBI Taxonomy" id="2763664"/>
    <lineage>
        <taxon>Bacteria</taxon>
        <taxon>Bacillati</taxon>
        <taxon>Bacillota</taxon>
        <taxon>Clostridia</taxon>
        <taxon>Lachnospirales</taxon>
        <taxon>Lachnospiraceae</taxon>
        <taxon>Jutongia</taxon>
    </lineage>
</organism>
<comment type="caution">
    <text evidence="2">The sequence shown here is derived from an EMBL/GenBank/DDBJ whole genome shotgun (WGS) entry which is preliminary data.</text>
</comment>
<protein>
    <submittedName>
        <fullName evidence="2">Aminotransferase class V-fold PLP-dependent enzyme</fullName>
    </submittedName>
</protein>
<sequence>MIYLDYAATSYPKSEEVYKAMEDVMRNVSVNAGRGSYHLAKKAEELIIATRSKVARLAAVPDIGQVVFAPSATIAANEILNGISWEAQDRILVSPYEHNAIMRTTEHLRQTKDLQIDVLPLQPDTLEIDIAKSMDLIHLYKPKLICLTQISNVTGYILPLEVLCKAAKEEQCLVCIDGAQGFGLLPLEPLKDCTDFYLFAGHKSIGGPFGIGGYINYSKYPLKPFLYGGNGSDSLNLSLPESGIKRYEVGSPDIIAVAGLQAAIENRVSYEVIYNHEQELIQYFRQQTADLDDLILFAKDTPTDKCLGIQSFAIEGFLANEVGQILDEEFDIAVRTGYHCAPLIHDALLSKPYGGTVRMSVGRYTTKEEIDRMVEALEDIMEYG</sequence>
<dbReference type="Gene3D" id="3.90.1150.10">
    <property type="entry name" value="Aspartate Aminotransferase, domain 1"/>
    <property type="match status" value="1"/>
</dbReference>
<dbReference type="Gene3D" id="3.40.640.10">
    <property type="entry name" value="Type I PLP-dependent aspartate aminotransferase-like (Major domain)"/>
    <property type="match status" value="1"/>
</dbReference>
<accession>A0ABR7MX75</accession>
<feature type="domain" description="Aminotransferase class V" evidence="1">
    <location>
        <begin position="2"/>
        <end position="372"/>
    </location>
</feature>
<evidence type="ECO:0000313" key="2">
    <source>
        <dbReference type="EMBL" id="MBC8557827.1"/>
    </source>
</evidence>
<keyword evidence="2" id="KW-0032">Aminotransferase</keyword>
<dbReference type="InterPro" id="IPR015421">
    <property type="entry name" value="PyrdxlP-dep_Trfase_major"/>
</dbReference>
<keyword evidence="2" id="KW-0808">Transferase</keyword>
<reference evidence="2 3" key="1">
    <citation type="submission" date="2020-08" db="EMBL/GenBank/DDBJ databases">
        <title>Genome public.</title>
        <authorList>
            <person name="Liu C."/>
            <person name="Sun Q."/>
        </authorList>
    </citation>
    <scope>NUCLEOTIDE SEQUENCE [LARGE SCALE GENOMIC DNA]</scope>
    <source>
        <strain evidence="2 3">BX3</strain>
    </source>
</reference>
<dbReference type="PANTHER" id="PTHR43586">
    <property type="entry name" value="CYSTEINE DESULFURASE"/>
    <property type="match status" value="1"/>
</dbReference>
<dbReference type="InterPro" id="IPR015424">
    <property type="entry name" value="PyrdxlP-dep_Trfase"/>
</dbReference>
<dbReference type="RefSeq" id="WP_249305225.1">
    <property type="nucleotide sequence ID" value="NZ_JACRSW010000032.1"/>
</dbReference>